<evidence type="ECO:0000259" key="5">
    <source>
        <dbReference type="Pfam" id="PF04542"/>
    </source>
</evidence>
<comment type="similarity">
    <text evidence="1">Belongs to the sigma-70 factor family. ECF subfamily.</text>
</comment>
<feature type="domain" description="RNA polymerase sigma-70 region 2" evidence="5">
    <location>
        <begin position="17"/>
        <end position="82"/>
    </location>
</feature>
<reference evidence="7 8" key="1">
    <citation type="submission" date="2017-04" db="EMBL/GenBank/DDBJ databases">
        <authorList>
            <person name="Afonso C.L."/>
            <person name="Miller P.J."/>
            <person name="Scott M.A."/>
            <person name="Spackman E."/>
            <person name="Goraichik I."/>
            <person name="Dimitrov K.M."/>
            <person name="Suarez D.L."/>
            <person name="Swayne D.E."/>
        </authorList>
    </citation>
    <scope>NUCLEOTIDE SEQUENCE [LARGE SCALE GENOMIC DNA]</scope>
    <source>
        <strain evidence="7 8">DSM 19625</strain>
    </source>
</reference>
<dbReference type="InterPro" id="IPR014284">
    <property type="entry name" value="RNA_pol_sigma-70_dom"/>
</dbReference>
<dbReference type="Gene3D" id="1.10.1740.10">
    <property type="match status" value="1"/>
</dbReference>
<dbReference type="SUPFAM" id="SSF88946">
    <property type="entry name" value="Sigma2 domain of RNA polymerase sigma factors"/>
    <property type="match status" value="1"/>
</dbReference>
<accession>A0A1W2F0A1</accession>
<evidence type="ECO:0000256" key="1">
    <source>
        <dbReference type="ARBA" id="ARBA00010641"/>
    </source>
</evidence>
<keyword evidence="2" id="KW-0805">Transcription regulation</keyword>
<dbReference type="GO" id="GO:0006352">
    <property type="term" value="P:DNA-templated transcription initiation"/>
    <property type="evidence" value="ECO:0007669"/>
    <property type="project" value="InterPro"/>
</dbReference>
<dbReference type="STRING" id="475255.SAMN04488101_11854"/>
<keyword evidence="4" id="KW-0804">Transcription</keyword>
<dbReference type="GO" id="GO:0003677">
    <property type="term" value="F:DNA binding"/>
    <property type="evidence" value="ECO:0007669"/>
    <property type="project" value="InterPro"/>
</dbReference>
<evidence type="ECO:0000256" key="2">
    <source>
        <dbReference type="ARBA" id="ARBA00023015"/>
    </source>
</evidence>
<dbReference type="OrthoDB" id="9772248at2"/>
<feature type="domain" description="RNA polymerase sigma factor 70 region 4 type 2" evidence="6">
    <location>
        <begin position="115"/>
        <end position="165"/>
    </location>
</feature>
<dbReference type="InterPro" id="IPR039425">
    <property type="entry name" value="RNA_pol_sigma-70-like"/>
</dbReference>
<dbReference type="Pfam" id="PF08281">
    <property type="entry name" value="Sigma70_r4_2"/>
    <property type="match status" value="1"/>
</dbReference>
<dbReference type="EMBL" id="FWYB01000018">
    <property type="protein sequence ID" value="SMD15369.1"/>
    <property type="molecule type" value="Genomic_DNA"/>
</dbReference>
<organism evidence="7 8">
    <name type="scientific">Pedobacter nyackensis</name>
    <dbReference type="NCBI Taxonomy" id="475255"/>
    <lineage>
        <taxon>Bacteria</taxon>
        <taxon>Pseudomonadati</taxon>
        <taxon>Bacteroidota</taxon>
        <taxon>Sphingobacteriia</taxon>
        <taxon>Sphingobacteriales</taxon>
        <taxon>Sphingobacteriaceae</taxon>
        <taxon>Pedobacter</taxon>
    </lineage>
</organism>
<dbReference type="InterPro" id="IPR013249">
    <property type="entry name" value="RNA_pol_sigma70_r4_t2"/>
</dbReference>
<dbReference type="SUPFAM" id="SSF88659">
    <property type="entry name" value="Sigma3 and sigma4 domains of RNA polymerase sigma factors"/>
    <property type="match status" value="1"/>
</dbReference>
<dbReference type="NCBIfam" id="TIGR02985">
    <property type="entry name" value="Sig70_bacteroi1"/>
    <property type="match status" value="1"/>
</dbReference>
<dbReference type="GO" id="GO:0016987">
    <property type="term" value="F:sigma factor activity"/>
    <property type="evidence" value="ECO:0007669"/>
    <property type="project" value="UniProtKB-KW"/>
</dbReference>
<gene>
    <name evidence="7" type="ORF">SAMN04488101_11854</name>
</gene>
<evidence type="ECO:0000259" key="6">
    <source>
        <dbReference type="Pfam" id="PF08281"/>
    </source>
</evidence>
<dbReference type="AlphaFoldDB" id="A0A1W2F0A1"/>
<dbReference type="InterPro" id="IPR013325">
    <property type="entry name" value="RNA_pol_sigma_r2"/>
</dbReference>
<evidence type="ECO:0000313" key="8">
    <source>
        <dbReference type="Proteomes" id="UP000192678"/>
    </source>
</evidence>
<sequence length="187" mass="21690">MAQENGGIITPVQFESFVRDNYRFLCLMAFRHVGDMDVAKDMVQDFFLDFWNRRDKLNIQSSLEAYAARSVKYLCMAHQNKQKLTISLDDHALEIESLDPEEELNQLLKNETMHDRLALAIEKLPVERKKIFVLSNKEGLTYQQIADQLGISINTVKTQIKKAYAFIREDMNDLTILVILLSSIKNF</sequence>
<dbReference type="NCBIfam" id="TIGR02937">
    <property type="entry name" value="sigma70-ECF"/>
    <property type="match status" value="1"/>
</dbReference>
<keyword evidence="8" id="KW-1185">Reference proteome</keyword>
<dbReference type="InterPro" id="IPR007627">
    <property type="entry name" value="RNA_pol_sigma70_r2"/>
</dbReference>
<proteinExistence type="inferred from homology"/>
<protein>
    <submittedName>
        <fullName evidence="7">RNA polymerase sigma-70 factor, ECF subfamily</fullName>
    </submittedName>
</protein>
<dbReference type="PANTHER" id="PTHR43133">
    <property type="entry name" value="RNA POLYMERASE ECF-TYPE SIGMA FACTO"/>
    <property type="match status" value="1"/>
</dbReference>
<evidence type="ECO:0000313" key="7">
    <source>
        <dbReference type="EMBL" id="SMD15369.1"/>
    </source>
</evidence>
<dbReference type="Proteomes" id="UP000192678">
    <property type="component" value="Unassembled WGS sequence"/>
</dbReference>
<dbReference type="InterPro" id="IPR014327">
    <property type="entry name" value="RNA_pol_sigma70_bacteroid"/>
</dbReference>
<dbReference type="InterPro" id="IPR036388">
    <property type="entry name" value="WH-like_DNA-bd_sf"/>
</dbReference>
<keyword evidence="3" id="KW-0731">Sigma factor</keyword>
<dbReference type="Gene3D" id="1.10.10.10">
    <property type="entry name" value="Winged helix-like DNA-binding domain superfamily/Winged helix DNA-binding domain"/>
    <property type="match status" value="1"/>
</dbReference>
<evidence type="ECO:0000256" key="3">
    <source>
        <dbReference type="ARBA" id="ARBA00023082"/>
    </source>
</evidence>
<dbReference type="Pfam" id="PF04542">
    <property type="entry name" value="Sigma70_r2"/>
    <property type="match status" value="1"/>
</dbReference>
<dbReference type="CDD" id="cd06171">
    <property type="entry name" value="Sigma70_r4"/>
    <property type="match status" value="1"/>
</dbReference>
<dbReference type="PANTHER" id="PTHR43133:SF46">
    <property type="entry name" value="RNA POLYMERASE SIGMA-70 FACTOR ECF SUBFAMILY"/>
    <property type="match status" value="1"/>
</dbReference>
<name>A0A1W2F0A1_9SPHI</name>
<evidence type="ECO:0000256" key="4">
    <source>
        <dbReference type="ARBA" id="ARBA00023163"/>
    </source>
</evidence>
<dbReference type="InterPro" id="IPR013324">
    <property type="entry name" value="RNA_pol_sigma_r3/r4-like"/>
</dbReference>
<dbReference type="RefSeq" id="WP_084291791.1">
    <property type="nucleotide sequence ID" value="NZ_FWYB01000018.1"/>
</dbReference>